<dbReference type="GO" id="GO:0003677">
    <property type="term" value="F:DNA binding"/>
    <property type="evidence" value="ECO:0007669"/>
    <property type="project" value="UniProtKB-KW"/>
</dbReference>
<name>A0A811T6V0_9EURY</name>
<evidence type="ECO:0000256" key="12">
    <source>
        <dbReference type="HAMAP-Rule" id="MF_00870"/>
    </source>
</evidence>
<gene>
    <name evidence="15" type="primary">rnj</name>
    <name evidence="12" type="synonym">fttA</name>
    <name evidence="15" type="ORF">KFBDDELM_00185</name>
</gene>
<keyword evidence="9 12" id="KW-0805">Transcription regulation</keyword>
<evidence type="ECO:0000256" key="6">
    <source>
        <dbReference type="ARBA" id="ARBA00022833"/>
    </source>
</evidence>
<evidence type="ECO:0000256" key="7">
    <source>
        <dbReference type="ARBA" id="ARBA00022839"/>
    </source>
</evidence>
<dbReference type="Gene3D" id="3.30.300.20">
    <property type="match status" value="1"/>
</dbReference>
<evidence type="ECO:0000313" key="16">
    <source>
        <dbReference type="Proteomes" id="UP000606624"/>
    </source>
</evidence>
<dbReference type="InterPro" id="IPR033769">
    <property type="entry name" value="TffA_KH"/>
</dbReference>
<comment type="subunit">
    <text evidence="12">Homodimer. Interacts with RNA polymerase (RNAP), interacts with the Spt4-Spt5 complex.</text>
</comment>
<feature type="binding site" evidence="12">
    <location>
        <position position="241"/>
    </location>
    <ligand>
        <name>Zn(2+)</name>
        <dbReference type="ChEBI" id="CHEBI:29105"/>
        <label>1</label>
    </ligand>
</feature>
<dbReference type="Pfam" id="PF07521">
    <property type="entry name" value="RMMBL"/>
    <property type="match status" value="1"/>
</dbReference>
<proteinExistence type="inferred from homology"/>
<dbReference type="InterPro" id="IPR001279">
    <property type="entry name" value="Metallo-B-lactamas"/>
</dbReference>
<dbReference type="GO" id="GO:0003723">
    <property type="term" value="F:RNA binding"/>
    <property type="evidence" value="ECO:0007669"/>
    <property type="project" value="UniProtKB-UniRule"/>
</dbReference>
<keyword evidence="2 12" id="KW-0540">Nuclease</keyword>
<dbReference type="EMBL" id="CAJHIN010000009">
    <property type="protein sequence ID" value="CAD6490304.1"/>
    <property type="molecule type" value="Genomic_DNA"/>
</dbReference>
<feature type="binding site" evidence="12">
    <location>
        <position position="351"/>
    </location>
    <ligand>
        <name>Zn(2+)</name>
        <dbReference type="ChEBI" id="CHEBI:29105"/>
        <label>1</label>
    </ligand>
</feature>
<evidence type="ECO:0000256" key="8">
    <source>
        <dbReference type="ARBA" id="ARBA00022884"/>
    </source>
</evidence>
<evidence type="ECO:0000256" key="10">
    <source>
        <dbReference type="ARBA" id="ARBA00023125"/>
    </source>
</evidence>
<comment type="cofactor">
    <cofactor evidence="12">
        <name>Zn(2+)</name>
        <dbReference type="ChEBI" id="CHEBI:29105"/>
    </cofactor>
    <text evidence="12">Binds 2 Zn(2+) ions, which are required for nuclease activity.</text>
</comment>
<dbReference type="CDD" id="cd22532">
    <property type="entry name" value="KH-II_CPSF_arch_rpt1"/>
    <property type="match status" value="1"/>
</dbReference>
<dbReference type="SMART" id="SM01027">
    <property type="entry name" value="Beta-Casp"/>
    <property type="match status" value="1"/>
</dbReference>
<keyword evidence="11" id="KW-0804">Transcription</keyword>
<dbReference type="Pfam" id="PF10996">
    <property type="entry name" value="Beta-Casp"/>
    <property type="match status" value="1"/>
</dbReference>
<evidence type="ECO:0000313" key="15">
    <source>
        <dbReference type="EMBL" id="CAD6490304.1"/>
    </source>
</evidence>
<dbReference type="PANTHER" id="PTHR11203:SF51">
    <property type="entry name" value="CLEAVAGE AND POLYADENYLATION SPECIFICITY FACTOR"/>
    <property type="match status" value="1"/>
</dbReference>
<feature type="domain" description="Beta-Casp" evidence="14">
    <location>
        <begin position="420"/>
        <end position="545"/>
    </location>
</feature>
<dbReference type="Pfam" id="PF00753">
    <property type="entry name" value="Lactamase_B"/>
    <property type="match status" value="1"/>
</dbReference>
<reference evidence="15" key="1">
    <citation type="submission" date="2020-10" db="EMBL/GenBank/DDBJ databases">
        <authorList>
            <person name="Hahn C.J."/>
            <person name="Laso-Perez R."/>
            <person name="Vulcano F."/>
            <person name="Vaziourakis K.-M."/>
            <person name="Stokke R."/>
            <person name="Steen I.H."/>
            <person name="Teske A."/>
            <person name="Boetius A."/>
            <person name="Liebeke M."/>
            <person name="Amann R."/>
            <person name="Knittel K."/>
        </authorList>
    </citation>
    <scope>NUCLEOTIDE SEQUENCE</scope>
    <source>
        <strain evidence="15">Gfbio:e3339647-f889-4370-9287-4fb5cb688e4c:AG392E03_GoMArc1</strain>
    </source>
</reference>
<dbReference type="AlphaFoldDB" id="A0A811T6V0"/>
<evidence type="ECO:0000256" key="1">
    <source>
        <dbReference type="ARBA" id="ARBA00022472"/>
    </source>
</evidence>
<feature type="region of interest" description="KHa" evidence="12">
    <location>
        <begin position="4"/>
        <end position="71"/>
    </location>
</feature>
<feature type="binding site" evidence="12">
    <location>
        <position position="246"/>
    </location>
    <ligand>
        <name>Zn(2+)</name>
        <dbReference type="ChEBI" id="CHEBI:29105"/>
        <label>2</label>
    </ligand>
</feature>
<dbReference type="InterPro" id="IPR011108">
    <property type="entry name" value="RMMBL"/>
</dbReference>
<accession>A0A811T6V0</accession>
<dbReference type="Gene3D" id="3.30.300.230">
    <property type="match status" value="1"/>
</dbReference>
<dbReference type="InterPro" id="IPR015946">
    <property type="entry name" value="KH_dom-like_a/b"/>
</dbReference>
<feature type="binding site" evidence="12">
    <location>
        <position position="245"/>
    </location>
    <ligand>
        <name>Zn(2+)</name>
        <dbReference type="ChEBI" id="CHEBI:29105"/>
        <label>2</label>
    </ligand>
</feature>
<keyword evidence="3 12" id="KW-0479">Metal-binding</keyword>
<sequence length="636" mass="71230">MIIDDILNELRAVIEAKLPADATISSLEFEGPDVVVYTKEPRKFADNANIIRTIAKGMRKRIVVRPDPGVLLDPEDAIERIKKIVPEDAVMTNFYFNADTGELTIEAEKPGLVIGRFGTTLREIIKEVSWTPAVARTPPIKSNIVDNIRQLMRTSVDERKTFLKAIGRKIHQECSSKDQWVRFTALGGAREVGRSCFLLSTPESRVLIDCGVSMSLENGAPYLYVPEVNPISQIDAVVITHAHLDHSGLVPLLFKYEYDGPVYCTPPTRDLMALLQLDYIDVSAKEGNKIPYESSMVREELKHTIPLNYGDVTDIAPDMKLTLHNGGHILGSSVTHFHIGDGLYNVAITGDFKFEKTRLFDAATNEFPRLEALVTESTYGGARDFQTPRRDSERKLHDVVKRTIRNNGIVLIPAFSVGRSQEVMLVLEEAMRKGNIPEVPIYLDGMIWEATAIHTTHPEYLNSELKNMIFRKGRNPFLSECFVQVDSSSMRSKIIKEKSPAVILSTSGMLNGGPIMEYLGKLGPDEENTLVFVGYQAEGTLGRRIQKGWKEVPTNAENGRTGTIKINLNVETIDGFSGHSDRKQLIDYVRKMQPKPQLILTEHGDEKSCIDLANGLYKRTHIETRAMVNLETVRLI</sequence>
<dbReference type="GO" id="GO:0004521">
    <property type="term" value="F:RNA endonuclease activity"/>
    <property type="evidence" value="ECO:0007669"/>
    <property type="project" value="UniProtKB-UniRule"/>
</dbReference>
<dbReference type="SMART" id="SM00849">
    <property type="entry name" value="Lactamase_B"/>
    <property type="match status" value="1"/>
</dbReference>
<organism evidence="15 16">
    <name type="scientific">Candidatus Argoarchaeum ethanivorans</name>
    <dbReference type="NCBI Taxonomy" id="2608793"/>
    <lineage>
        <taxon>Archaea</taxon>
        <taxon>Methanobacteriati</taxon>
        <taxon>Methanobacteriota</taxon>
        <taxon>Stenosarchaea group</taxon>
        <taxon>Methanomicrobia</taxon>
        <taxon>Methanosarcinales</taxon>
        <taxon>Methanosarcinales incertae sedis</taxon>
        <taxon>GOM Arc I cluster</taxon>
        <taxon>Candidatus Argoarchaeum</taxon>
    </lineage>
</organism>
<keyword evidence="1 12" id="KW-0806">Transcription termination</keyword>
<evidence type="ECO:0000256" key="11">
    <source>
        <dbReference type="ARBA" id="ARBA00023163"/>
    </source>
</evidence>
<feature type="binding site" evidence="12">
    <location>
        <position position="351"/>
    </location>
    <ligand>
        <name>Zn(2+)</name>
        <dbReference type="ChEBI" id="CHEBI:29105"/>
        <label>2</label>
    </ligand>
</feature>
<dbReference type="PANTHER" id="PTHR11203">
    <property type="entry name" value="CLEAVAGE AND POLYADENYLATION SPECIFICITY FACTOR FAMILY MEMBER"/>
    <property type="match status" value="1"/>
</dbReference>
<evidence type="ECO:0000256" key="4">
    <source>
        <dbReference type="ARBA" id="ARBA00022759"/>
    </source>
</evidence>
<feature type="region of interest" description="KHb" evidence="12">
    <location>
        <begin position="72"/>
        <end position="139"/>
    </location>
</feature>
<protein>
    <recommendedName>
        <fullName evidence="12">Transcription termination factor FttA</fullName>
        <ecNumber evidence="12">3.1.-.-</ecNumber>
    </recommendedName>
</protein>
<dbReference type="InterPro" id="IPR019975">
    <property type="entry name" value="aCPSF1"/>
</dbReference>
<feature type="region of interest" description="Metallo-beta-lactamase C-terminus" evidence="12">
    <location>
        <begin position="578"/>
        <end position="636"/>
    </location>
</feature>
<keyword evidence="6 12" id="KW-0862">Zinc</keyword>
<dbReference type="InterPro" id="IPR050698">
    <property type="entry name" value="MBL"/>
</dbReference>
<dbReference type="Proteomes" id="UP000606624">
    <property type="component" value="Unassembled WGS sequence"/>
</dbReference>
<comment type="caution">
    <text evidence="15">The sequence shown here is derived from an EMBL/GenBank/DDBJ whole genome shotgun (WGS) entry which is preliminary data.</text>
</comment>
<evidence type="ECO:0000256" key="9">
    <source>
        <dbReference type="ARBA" id="ARBA00023015"/>
    </source>
</evidence>
<evidence type="ECO:0000259" key="13">
    <source>
        <dbReference type="SMART" id="SM00849"/>
    </source>
</evidence>
<dbReference type="NCBIfam" id="TIGR03675">
    <property type="entry name" value="arCOG00543"/>
    <property type="match status" value="1"/>
</dbReference>
<feature type="domain" description="Metallo-beta-lactamase" evidence="13">
    <location>
        <begin position="193"/>
        <end position="415"/>
    </location>
</feature>
<dbReference type="InterPro" id="IPR036866">
    <property type="entry name" value="RibonucZ/Hydroxyglut_hydro"/>
</dbReference>
<keyword evidence="5 12" id="KW-0378">Hydrolase</keyword>
<feature type="binding site" evidence="12">
    <location>
        <position position="603"/>
    </location>
    <ligand>
        <name>Zn(2+)</name>
        <dbReference type="ChEBI" id="CHEBI:29105"/>
        <label>2</label>
    </ligand>
</feature>
<dbReference type="CDD" id="cd02410">
    <property type="entry name" value="KH-II_CPSF_arch_rpt2"/>
    <property type="match status" value="1"/>
</dbReference>
<evidence type="ECO:0000256" key="2">
    <source>
        <dbReference type="ARBA" id="ARBA00022722"/>
    </source>
</evidence>
<dbReference type="Gene3D" id="3.60.15.10">
    <property type="entry name" value="Ribonuclease Z/Hydroxyacylglutathione hydrolase-like"/>
    <property type="match status" value="1"/>
</dbReference>
<dbReference type="GO" id="GO:0004532">
    <property type="term" value="F:RNA exonuclease activity"/>
    <property type="evidence" value="ECO:0007669"/>
    <property type="project" value="UniProtKB-UniRule"/>
</dbReference>
<dbReference type="GO" id="GO:0006353">
    <property type="term" value="P:DNA-templated transcription termination"/>
    <property type="evidence" value="ECO:0007669"/>
    <property type="project" value="UniProtKB-UniRule"/>
</dbReference>
<dbReference type="Gene3D" id="3.40.50.10890">
    <property type="match status" value="1"/>
</dbReference>
<feature type="binding site" evidence="12">
    <location>
        <position position="328"/>
    </location>
    <ligand>
        <name>Zn(2+)</name>
        <dbReference type="ChEBI" id="CHEBI:29105"/>
        <label>1</label>
    </ligand>
</feature>
<dbReference type="Pfam" id="PF17214">
    <property type="entry name" value="KH_TffA"/>
    <property type="match status" value="1"/>
</dbReference>
<evidence type="ECO:0000256" key="3">
    <source>
        <dbReference type="ARBA" id="ARBA00022723"/>
    </source>
</evidence>
<dbReference type="InterPro" id="IPR022712">
    <property type="entry name" value="Beta_Casp"/>
</dbReference>
<dbReference type="HAMAP" id="MF_00870">
    <property type="entry name" value="FttA"/>
    <property type="match status" value="1"/>
</dbReference>
<feature type="binding site" evidence="12">
    <location>
        <position position="243"/>
    </location>
    <ligand>
        <name>Zn(2+)</name>
        <dbReference type="ChEBI" id="CHEBI:29105"/>
        <label>1</label>
    </ligand>
</feature>
<keyword evidence="8 12" id="KW-0694">RNA-binding</keyword>
<comment type="caution">
    <text evidence="12">Lacks conserved residue(s) required for the propagation of feature annotation.</text>
</comment>
<dbReference type="GO" id="GO:0008270">
    <property type="term" value="F:zinc ion binding"/>
    <property type="evidence" value="ECO:0007669"/>
    <property type="project" value="UniProtKB-UniRule"/>
</dbReference>
<dbReference type="CDD" id="cd16295">
    <property type="entry name" value="TTHA0252-CPSF-like_MBL-fold"/>
    <property type="match status" value="1"/>
</dbReference>
<comment type="function">
    <text evidence="12">Terminates transcription on the whole genome. Termination is linked to FttA-mediated RNA cleavage and does not require NTP hydrolysis. Cleaves endonucleolytically at the RNA exit channel of RNA polymerase (RNAP); the 5'-3' exonuclease activity of this protein degrades the nascent RNA released from RNAP.</text>
</comment>
<evidence type="ECO:0000256" key="5">
    <source>
        <dbReference type="ARBA" id="ARBA00022801"/>
    </source>
</evidence>
<keyword evidence="10 12" id="KW-0238">DNA-binding</keyword>
<keyword evidence="4 12" id="KW-0255">Endonuclease</keyword>
<dbReference type="SUPFAM" id="SSF56281">
    <property type="entry name" value="Metallo-hydrolase/oxidoreductase"/>
    <property type="match status" value="1"/>
</dbReference>
<comment type="similarity">
    <text evidence="12">Belongs to the metallo-beta-lactamase superfamily. RNA-metabolizing metallo-beta-lactamase-like family. FttA subfamily.</text>
</comment>
<keyword evidence="7 12" id="KW-0269">Exonuclease</keyword>
<evidence type="ECO:0000259" key="14">
    <source>
        <dbReference type="SMART" id="SM01027"/>
    </source>
</evidence>
<dbReference type="EC" id="3.1.-.-" evidence="12"/>